<dbReference type="SUPFAM" id="SSF48403">
    <property type="entry name" value="Ankyrin repeat"/>
    <property type="match status" value="1"/>
</dbReference>
<dbReference type="InterPro" id="IPR030395">
    <property type="entry name" value="GP_PDE_dom"/>
</dbReference>
<evidence type="ECO:0000313" key="7">
    <source>
        <dbReference type="Proteomes" id="UP001148786"/>
    </source>
</evidence>
<dbReference type="AlphaFoldDB" id="A0A9W8JYR0"/>
<dbReference type="InterPro" id="IPR004331">
    <property type="entry name" value="SPX_dom"/>
</dbReference>
<name>A0A9W8JYR0_9AGAR</name>
<feature type="domain" description="SPX" evidence="4">
    <location>
        <begin position="19"/>
        <end position="208"/>
    </location>
</feature>
<dbReference type="InterPro" id="IPR017946">
    <property type="entry name" value="PLC-like_Pdiesterase_TIM-brl"/>
</dbReference>
<gene>
    <name evidence="6" type="ORF">NLJ89_g6677</name>
</gene>
<feature type="repeat" description="ANK" evidence="3">
    <location>
        <begin position="477"/>
        <end position="498"/>
    </location>
</feature>
<evidence type="ECO:0000256" key="1">
    <source>
        <dbReference type="ARBA" id="ARBA00022737"/>
    </source>
</evidence>
<dbReference type="InterPro" id="IPR002110">
    <property type="entry name" value="Ankyrin_rpt"/>
</dbReference>
<dbReference type="Gene3D" id="1.25.40.20">
    <property type="entry name" value="Ankyrin repeat-containing domain"/>
    <property type="match status" value="1"/>
</dbReference>
<dbReference type="CDD" id="cd14483">
    <property type="entry name" value="SPX_PHO81_NUC-2_like"/>
    <property type="match status" value="1"/>
</dbReference>
<keyword evidence="2 3" id="KW-0040">ANK repeat</keyword>
<dbReference type="Proteomes" id="UP001148786">
    <property type="component" value="Unassembled WGS sequence"/>
</dbReference>
<dbReference type="Pfam" id="PF25329">
    <property type="entry name" value="C2_GDE1"/>
    <property type="match status" value="1"/>
</dbReference>
<feature type="repeat" description="ANK" evidence="3">
    <location>
        <begin position="445"/>
        <end position="477"/>
    </location>
</feature>
<dbReference type="Pfam" id="PF00023">
    <property type="entry name" value="Ank"/>
    <property type="match status" value="1"/>
</dbReference>
<keyword evidence="1" id="KW-0677">Repeat</keyword>
<comment type="caution">
    <text evidence="6">The sequence shown here is derived from an EMBL/GenBank/DDBJ whole genome shotgun (WGS) entry which is preliminary data.</text>
</comment>
<evidence type="ECO:0000259" key="5">
    <source>
        <dbReference type="PROSITE" id="PS51704"/>
    </source>
</evidence>
<dbReference type="Gene3D" id="3.20.20.190">
    <property type="entry name" value="Phosphatidylinositol (PI) phosphodiesterase"/>
    <property type="match status" value="1"/>
</dbReference>
<dbReference type="Pfam" id="PF03009">
    <property type="entry name" value="GDPD"/>
    <property type="match status" value="1"/>
</dbReference>
<protein>
    <recommendedName>
        <fullName evidence="8">Ankyrin repeat protein nuc-2</fullName>
    </recommendedName>
</protein>
<feature type="domain" description="GP-PDE" evidence="5">
    <location>
        <begin position="799"/>
        <end position="1088"/>
    </location>
</feature>
<feature type="repeat" description="ANK" evidence="3">
    <location>
        <begin position="377"/>
        <end position="409"/>
    </location>
</feature>
<dbReference type="PANTHER" id="PTHR24201">
    <property type="entry name" value="ANK_REP_REGION DOMAIN-CONTAINING PROTEIN"/>
    <property type="match status" value="1"/>
</dbReference>
<evidence type="ECO:0000256" key="2">
    <source>
        <dbReference type="ARBA" id="ARBA00023043"/>
    </source>
</evidence>
<evidence type="ECO:0008006" key="8">
    <source>
        <dbReference type="Google" id="ProtNLM"/>
    </source>
</evidence>
<dbReference type="SMART" id="SM00248">
    <property type="entry name" value="ANK"/>
    <property type="match status" value="7"/>
</dbReference>
<sequence>MKVFIALKTPISLINLSIVQFGKQIQAQQVPGWSNYYLDYKFLKKIISSLAANRPASEAAALALGTTRRSPAVSPAGSPGQPPFFSASGHDLDRGPDFRAHKAAFFFKLERELEKINAFYLQKEAELTLRMETLLSKRRAAAMRGIPDMSDTTQNHVEWSAVEEGFRLLERDLGKLQQFVEINATGFRKILKKFDKRSTSTTKELYLARQVDVQPVFNRQLISELADTVATCLLNITDLSSGLKFEGPAANDIFTQQIMTEITPPPGPFRDLESNFYKALATSDLSALVDCVHYSDIIAQQAGSKANVTRILWKVIIDALPDMADLILATLTTPFDYQFIDDINGRTCLHAAAIAGARRMVTLCIQNAVAVDKGDVYGRTALHYAAMNGHSVVCEQLLDASASPNILDRDNYSPLVYATLKGDVSSIRVLFEKGRVPAQPSTTSGDLSPLSLAAQAGHEEVLILLLENGATSLANTNGEYPIHLAARQGHAAICQRLLHLEGWDTADKYHEWTPLFHASRYGHSDCVNILIEGGCRVSIRDELGHTASHYAAWYGHHECLEPLLEAMRDLPTPISFQPSIGRSPMSDIDPPPGDFEIDQIPSLSLPPPIMPHRVYGHNYLVNTHLVQILIGHSTKTTKEHSGVRIHHRLISPFFKDEYLIAATPLKLVMTAGPHINSAPYTISLPQRADEGNFAFQVPSLADLQLEFSVYPNFGTKTIGRAVALPSTFRGIENNQSITLPILDNRLHVIGEVDFEVNITTSFKGVTLEIGGDLETYWKSTAVAAAPPINLLPSRVLRRSSHIGSVQASPIYGPSNGGGQTLTISSLQGEYVYIVVQVTKDLHPVVFFDWNLPNIDFDLGVSGVTLTQFEALAKSVGRDDLGPIERSSADWAKYLPGAMISLDRLLKVLPLDVKVLFDLAYPTEGTRHDLTLSHLDLNNFVDSVLQTIFDVSDLLDTPVVRRKIIFTSFSPDVCSALNWKQPNYPVFFGTICGKNGVHLLYPTASGSGKDDKRGSSVGAAVDFAKANNLLGVFVNSELLVPSLAHGIRSAELLVGVYGTSEGLSALNAGPALGNDAATVDATIVGGVVSFADRSTRELV</sequence>
<proteinExistence type="predicted"/>
<dbReference type="PROSITE" id="PS50297">
    <property type="entry name" value="ANK_REP_REGION"/>
    <property type="match status" value="4"/>
</dbReference>
<dbReference type="GO" id="GO:0006629">
    <property type="term" value="P:lipid metabolic process"/>
    <property type="evidence" value="ECO:0007669"/>
    <property type="project" value="InterPro"/>
</dbReference>
<dbReference type="Pfam" id="PF03105">
    <property type="entry name" value="SPX"/>
    <property type="match status" value="2"/>
</dbReference>
<dbReference type="InterPro" id="IPR050776">
    <property type="entry name" value="Ank_Repeat/CDKN_Inhibitor"/>
</dbReference>
<evidence type="ECO:0000313" key="6">
    <source>
        <dbReference type="EMBL" id="KAJ3506781.1"/>
    </source>
</evidence>
<dbReference type="PROSITE" id="PS50088">
    <property type="entry name" value="ANK_REPEAT"/>
    <property type="match status" value="4"/>
</dbReference>
<dbReference type="PROSITE" id="PS51704">
    <property type="entry name" value="GP_PDE"/>
    <property type="match status" value="1"/>
</dbReference>
<dbReference type="OrthoDB" id="1577640at2759"/>
<evidence type="ECO:0000259" key="4">
    <source>
        <dbReference type="PROSITE" id="PS51382"/>
    </source>
</evidence>
<dbReference type="EMBL" id="JANKHO010000727">
    <property type="protein sequence ID" value="KAJ3506781.1"/>
    <property type="molecule type" value="Genomic_DNA"/>
</dbReference>
<organism evidence="6 7">
    <name type="scientific">Agrocybe chaxingu</name>
    <dbReference type="NCBI Taxonomy" id="84603"/>
    <lineage>
        <taxon>Eukaryota</taxon>
        <taxon>Fungi</taxon>
        <taxon>Dikarya</taxon>
        <taxon>Basidiomycota</taxon>
        <taxon>Agaricomycotina</taxon>
        <taxon>Agaricomycetes</taxon>
        <taxon>Agaricomycetidae</taxon>
        <taxon>Agaricales</taxon>
        <taxon>Agaricineae</taxon>
        <taxon>Strophariaceae</taxon>
        <taxon>Agrocybe</taxon>
    </lineage>
</organism>
<keyword evidence="7" id="KW-1185">Reference proteome</keyword>
<accession>A0A9W8JYR0</accession>
<dbReference type="InterPro" id="IPR036770">
    <property type="entry name" value="Ankyrin_rpt-contain_sf"/>
</dbReference>
<dbReference type="PROSITE" id="PS51382">
    <property type="entry name" value="SPX"/>
    <property type="match status" value="1"/>
</dbReference>
<dbReference type="GO" id="GO:0008081">
    <property type="term" value="F:phosphoric diester hydrolase activity"/>
    <property type="evidence" value="ECO:0007669"/>
    <property type="project" value="InterPro"/>
</dbReference>
<feature type="repeat" description="ANK" evidence="3">
    <location>
        <begin position="510"/>
        <end position="542"/>
    </location>
</feature>
<reference evidence="6" key="1">
    <citation type="submission" date="2022-07" db="EMBL/GenBank/DDBJ databases">
        <title>Genome Sequence of Agrocybe chaxingu.</title>
        <authorList>
            <person name="Buettner E."/>
        </authorList>
    </citation>
    <scope>NUCLEOTIDE SEQUENCE</scope>
    <source>
        <strain evidence="6">MP-N11</strain>
    </source>
</reference>
<evidence type="ECO:0000256" key="3">
    <source>
        <dbReference type="PROSITE-ProRule" id="PRU00023"/>
    </source>
</evidence>
<dbReference type="SUPFAM" id="SSF51695">
    <property type="entry name" value="PLC-like phosphodiesterases"/>
    <property type="match status" value="1"/>
</dbReference>
<dbReference type="Pfam" id="PF12796">
    <property type="entry name" value="Ank_2"/>
    <property type="match status" value="2"/>
</dbReference>
<dbReference type="InterPro" id="IPR057506">
    <property type="entry name" value="C2_GPCPD1"/>
</dbReference>